<reference evidence="10" key="1">
    <citation type="submission" date="2017-05" db="EMBL/GenBank/DDBJ databases">
        <authorList>
            <person name="Sung H."/>
        </authorList>
    </citation>
    <scope>NUCLEOTIDE SEQUENCE [LARGE SCALE GENOMIC DNA]</scope>
    <source>
        <strain evidence="10">AR23208</strain>
    </source>
</reference>
<feature type="transmembrane region" description="Helical" evidence="7">
    <location>
        <begin position="346"/>
        <end position="370"/>
    </location>
</feature>
<dbReference type="AlphaFoldDB" id="A0A1Y0ISZ9"/>
<dbReference type="InterPro" id="IPR036259">
    <property type="entry name" value="MFS_trans_sf"/>
</dbReference>
<dbReference type="PROSITE" id="PS50850">
    <property type="entry name" value="MFS"/>
    <property type="match status" value="1"/>
</dbReference>
<dbReference type="SUPFAM" id="SSF103473">
    <property type="entry name" value="MFS general substrate transporter"/>
    <property type="match status" value="1"/>
</dbReference>
<evidence type="ECO:0000256" key="5">
    <source>
        <dbReference type="ARBA" id="ARBA00022989"/>
    </source>
</evidence>
<evidence type="ECO:0000313" key="10">
    <source>
        <dbReference type="Proteomes" id="UP000195437"/>
    </source>
</evidence>
<organism evidence="9 10">
    <name type="scientific">Tumebacillus avium</name>
    <dbReference type="NCBI Taxonomy" id="1903704"/>
    <lineage>
        <taxon>Bacteria</taxon>
        <taxon>Bacillati</taxon>
        <taxon>Bacillota</taxon>
        <taxon>Bacilli</taxon>
        <taxon>Bacillales</taxon>
        <taxon>Alicyclobacillaceae</taxon>
        <taxon>Tumebacillus</taxon>
    </lineage>
</organism>
<dbReference type="KEGG" id="tum:CBW65_23905"/>
<name>A0A1Y0ISZ9_9BACL</name>
<evidence type="ECO:0000256" key="7">
    <source>
        <dbReference type="SAM" id="Phobius"/>
    </source>
</evidence>
<keyword evidence="10" id="KW-1185">Reference proteome</keyword>
<accession>A0A1Y0ISZ9</accession>
<dbReference type="InterPro" id="IPR005829">
    <property type="entry name" value="Sugar_transporter_CS"/>
</dbReference>
<feature type="domain" description="Major facilitator superfamily (MFS) profile" evidence="8">
    <location>
        <begin position="14"/>
        <end position="400"/>
    </location>
</feature>
<evidence type="ECO:0000313" key="9">
    <source>
        <dbReference type="EMBL" id="ARU63728.1"/>
    </source>
</evidence>
<dbReference type="GO" id="GO:0022857">
    <property type="term" value="F:transmembrane transporter activity"/>
    <property type="evidence" value="ECO:0007669"/>
    <property type="project" value="InterPro"/>
</dbReference>
<keyword evidence="2" id="KW-0813">Transport</keyword>
<evidence type="ECO:0000256" key="2">
    <source>
        <dbReference type="ARBA" id="ARBA00022448"/>
    </source>
</evidence>
<feature type="transmembrane region" description="Helical" evidence="7">
    <location>
        <begin position="376"/>
        <end position="396"/>
    </location>
</feature>
<dbReference type="PROSITE" id="PS00216">
    <property type="entry name" value="SUGAR_TRANSPORT_1"/>
    <property type="match status" value="1"/>
</dbReference>
<dbReference type="PANTHER" id="PTHR43414:SF1">
    <property type="entry name" value="PEPTIDE PERMEASE"/>
    <property type="match status" value="1"/>
</dbReference>
<keyword evidence="6 7" id="KW-0472">Membrane</keyword>
<dbReference type="PANTHER" id="PTHR43414">
    <property type="entry name" value="MULTIDRUG RESISTANCE PROTEIN MDTG"/>
    <property type="match status" value="1"/>
</dbReference>
<keyword evidence="5 7" id="KW-1133">Transmembrane helix</keyword>
<dbReference type="RefSeq" id="WP_087459060.1">
    <property type="nucleotide sequence ID" value="NZ_CP021434.1"/>
</dbReference>
<comment type="subcellular location">
    <subcellularLocation>
        <location evidence="1">Cell membrane</location>
        <topology evidence="1">Multi-pass membrane protein</topology>
    </subcellularLocation>
</comment>
<keyword evidence="3" id="KW-1003">Cell membrane</keyword>
<dbReference type="InterPro" id="IPR020846">
    <property type="entry name" value="MFS_dom"/>
</dbReference>
<keyword evidence="4 7" id="KW-0812">Transmembrane</keyword>
<dbReference type="Proteomes" id="UP000195437">
    <property type="component" value="Chromosome"/>
</dbReference>
<gene>
    <name evidence="9" type="ORF">CBW65_23905</name>
</gene>
<dbReference type="Gene3D" id="1.20.1720.10">
    <property type="entry name" value="Multidrug resistance protein D"/>
    <property type="match status" value="1"/>
</dbReference>
<feature type="transmembrane region" description="Helical" evidence="7">
    <location>
        <begin position="48"/>
        <end position="68"/>
    </location>
</feature>
<dbReference type="EMBL" id="CP021434">
    <property type="protein sequence ID" value="ARU63728.1"/>
    <property type="molecule type" value="Genomic_DNA"/>
</dbReference>
<evidence type="ECO:0000256" key="1">
    <source>
        <dbReference type="ARBA" id="ARBA00004651"/>
    </source>
</evidence>
<dbReference type="InterPro" id="IPR011701">
    <property type="entry name" value="MFS"/>
</dbReference>
<feature type="transmembrane region" description="Helical" evidence="7">
    <location>
        <begin position="221"/>
        <end position="238"/>
    </location>
</feature>
<feature type="transmembrane region" description="Helical" evidence="7">
    <location>
        <begin position="80"/>
        <end position="99"/>
    </location>
</feature>
<dbReference type="CDD" id="cd17329">
    <property type="entry name" value="MFS_MdtH_MDR_like"/>
    <property type="match status" value="1"/>
</dbReference>
<proteinExistence type="predicted"/>
<evidence type="ECO:0000259" key="8">
    <source>
        <dbReference type="PROSITE" id="PS50850"/>
    </source>
</evidence>
<evidence type="ECO:0000256" key="4">
    <source>
        <dbReference type="ARBA" id="ARBA00022692"/>
    </source>
</evidence>
<feature type="transmembrane region" description="Helical" evidence="7">
    <location>
        <begin position="139"/>
        <end position="161"/>
    </location>
</feature>
<feature type="transmembrane region" description="Helical" evidence="7">
    <location>
        <begin position="167"/>
        <end position="186"/>
    </location>
</feature>
<dbReference type="Gene3D" id="1.20.1250.20">
    <property type="entry name" value="MFS general substrate transporter like domains"/>
    <property type="match status" value="1"/>
</dbReference>
<evidence type="ECO:0000256" key="3">
    <source>
        <dbReference type="ARBA" id="ARBA00022475"/>
    </source>
</evidence>
<feature type="transmembrane region" description="Helical" evidence="7">
    <location>
        <begin position="309"/>
        <end position="325"/>
    </location>
</feature>
<feature type="transmembrane region" description="Helical" evidence="7">
    <location>
        <begin position="15"/>
        <end position="36"/>
    </location>
</feature>
<protein>
    <submittedName>
        <fullName evidence="9">MFS transporter</fullName>
    </submittedName>
</protein>
<dbReference type="OrthoDB" id="9793283at2"/>
<feature type="transmembrane region" description="Helical" evidence="7">
    <location>
        <begin position="258"/>
        <end position="276"/>
    </location>
</feature>
<dbReference type="Pfam" id="PF07690">
    <property type="entry name" value="MFS_1"/>
    <property type="match status" value="1"/>
</dbReference>
<sequence>MNFVQGILGRYDTAIWIRVIGTILTTFGSFMIRPFLALYLFDKLEGNLVLTAVIVGLQPLTGLIAGVYSGNLADRYGRKPMMVAALVIQAGTMIGYIFADSVLTFALLTIINGLGQSMFWPAASAQITDLVPEEKRAEVFALMHTALNVGAAAGPLIGVMIYKVNPAIAFGICALAEIIYLMLLIWKVPETLPKELRTRNAKGASGEPGAQPEFKIRKHMILIWLTLAMVPCAMLYSQVEIILPQHMKTNFDDYLDTFALLLAINGTMVVCTQILIAKFADRFPVRNVIFIAFLFLACTAFGYGWAKTFWVLVIAEISFTIGEMLNGPQIQKAISIMSPPELRGRYFAIFGAHYGVTGTLAPTIGALTFAKYGGEAWFSIIGVLLIIAAFAHYQLLGRTLGKPKQQEAAQAAV</sequence>
<evidence type="ECO:0000256" key="6">
    <source>
        <dbReference type="ARBA" id="ARBA00023136"/>
    </source>
</evidence>
<dbReference type="GO" id="GO:0005886">
    <property type="term" value="C:plasma membrane"/>
    <property type="evidence" value="ECO:0007669"/>
    <property type="project" value="UniProtKB-SubCell"/>
</dbReference>
<feature type="transmembrane region" description="Helical" evidence="7">
    <location>
        <begin position="283"/>
        <end position="303"/>
    </location>
</feature>